<protein>
    <submittedName>
        <fullName evidence="2">Carotenoid 1,2-hydratase</fullName>
    </submittedName>
</protein>
<organism evidence="2 3">
    <name type="scientific">Thioalkalivibrio halophilus</name>
    <dbReference type="NCBI Taxonomy" id="252474"/>
    <lineage>
        <taxon>Bacteria</taxon>
        <taxon>Pseudomonadati</taxon>
        <taxon>Pseudomonadota</taxon>
        <taxon>Gammaproteobacteria</taxon>
        <taxon>Chromatiales</taxon>
        <taxon>Ectothiorhodospiraceae</taxon>
        <taxon>Thioalkalivibrio</taxon>
    </lineage>
</organism>
<dbReference type="RefSeq" id="WP_077243688.1">
    <property type="nucleotide sequence ID" value="NZ_MUZR01000007.1"/>
</dbReference>
<evidence type="ECO:0000259" key="1">
    <source>
        <dbReference type="Pfam" id="PF07143"/>
    </source>
</evidence>
<dbReference type="InterPro" id="IPR023374">
    <property type="entry name" value="AttH-like_dom_sf"/>
</dbReference>
<evidence type="ECO:0000313" key="3">
    <source>
        <dbReference type="Proteomes" id="UP000189177"/>
    </source>
</evidence>
<feature type="domain" description="AttH" evidence="1">
    <location>
        <begin position="83"/>
        <end position="259"/>
    </location>
</feature>
<dbReference type="PANTHER" id="PTHR38591:SF1">
    <property type="entry name" value="BLL1000 PROTEIN"/>
    <property type="match status" value="1"/>
</dbReference>
<gene>
    <name evidence="2" type="ORF">B1A74_02695</name>
</gene>
<dbReference type="Gene3D" id="2.40.370.10">
    <property type="entry name" value="AttH-like domain"/>
    <property type="match status" value="2"/>
</dbReference>
<comment type="caution">
    <text evidence="2">The sequence shown here is derived from an EMBL/GenBank/DDBJ whole genome shotgun (WGS) entry which is preliminary data.</text>
</comment>
<dbReference type="PANTHER" id="PTHR38591">
    <property type="entry name" value="HYDROLASE"/>
    <property type="match status" value="1"/>
</dbReference>
<dbReference type="PROSITE" id="PS51257">
    <property type="entry name" value="PROKAR_LIPOPROTEIN"/>
    <property type="match status" value="1"/>
</dbReference>
<proteinExistence type="predicted"/>
<keyword evidence="3" id="KW-1185">Reference proteome</keyword>
<reference evidence="2 3" key="1">
    <citation type="submission" date="2017-02" db="EMBL/GenBank/DDBJ databases">
        <title>Genomic diversity within the haloalkaliphilic genus Thioalkalivibrio.</title>
        <authorList>
            <person name="Ahn A.-C."/>
            <person name="Meier-Kolthoff J."/>
            <person name="Overmars L."/>
            <person name="Richter M."/>
            <person name="Woyke T."/>
            <person name="Sorokin D.Y."/>
            <person name="Muyzer G."/>
        </authorList>
    </citation>
    <scope>NUCLEOTIDE SEQUENCE [LARGE SCALE GENOMIC DNA]</scope>
    <source>
        <strain evidence="2 3">HL17</strain>
    </source>
</reference>
<dbReference type="Pfam" id="PF17186">
    <property type="entry name" value="Lipocalin_9"/>
    <property type="match status" value="1"/>
</dbReference>
<evidence type="ECO:0000313" key="2">
    <source>
        <dbReference type="EMBL" id="OOC11053.1"/>
    </source>
</evidence>
<dbReference type="InterPro" id="IPR010791">
    <property type="entry name" value="AttH_dom"/>
</dbReference>
<dbReference type="AlphaFoldDB" id="A0A1V3A1V7"/>
<dbReference type="SUPFAM" id="SSF159245">
    <property type="entry name" value="AttH-like"/>
    <property type="match status" value="1"/>
</dbReference>
<dbReference type="STRING" id="252474.B1A74_02695"/>
<dbReference type="Proteomes" id="UP000189177">
    <property type="component" value="Unassembled WGS sequence"/>
</dbReference>
<accession>A0A1V3A1V7</accession>
<dbReference type="OrthoDB" id="9770826at2"/>
<dbReference type="Pfam" id="PF07143">
    <property type="entry name" value="CrtC"/>
    <property type="match status" value="1"/>
</dbReference>
<dbReference type="EMBL" id="MUZR01000007">
    <property type="protein sequence ID" value="OOC11053.1"/>
    <property type="molecule type" value="Genomic_DNA"/>
</dbReference>
<name>A0A1V3A1V7_9GAMM</name>
<sequence length="400" mass="44646">MAGMMRRGLDVLREGAPGVFLMALVACTGEPPEPDAGVDGNGGALRVGDALGVEDVEGFRRADGPRAFEFPRDHGPHPGFRNEWWYLTGNLDDPDGGRHGFHITFFRVALAPELEGDPAFHGSSWATPRLWMAHAAILDVEGDWHGSEERFARDAAGLAGASEPAGRVWLEDWELAGLAGDTWDLRFTVDGRELELELDPERAPVLQGEAGLSQKGPEPGNASYYYSVPRIAARGTLRDANDDERLLSGQAWLDREWSSGALAAGQIGWNWFALQFDDGTDLMYYQLRREDCAPHERSKGRWMPADAPDHELRPEHVELEPLRHARMPSGNRYPVVWAMTVTLPDGNSPRRFRVEAVREFQEMDTVIPYWEGAVDIRDQEGELLGRGFVELTGYEREDEE</sequence>